<feature type="region of interest" description="Disordered" evidence="17">
    <location>
        <begin position="277"/>
        <end position="298"/>
    </location>
</feature>
<feature type="domain" description="Cytochrome oxidase subunit II copper A binding" evidence="20">
    <location>
        <begin position="142"/>
        <end position="277"/>
    </location>
</feature>
<evidence type="ECO:0000256" key="15">
    <source>
        <dbReference type="RuleBase" id="RU000456"/>
    </source>
</evidence>
<accession>A0A934UZT1</accession>
<dbReference type="InterPro" id="IPR001505">
    <property type="entry name" value="Copper_CuA"/>
</dbReference>
<comment type="similarity">
    <text evidence="3 15">Belongs to the cytochrome c oxidase subunit 2 family.</text>
</comment>
<evidence type="ECO:0000256" key="14">
    <source>
        <dbReference type="ARBA" id="ARBA00047816"/>
    </source>
</evidence>
<dbReference type="InterPro" id="IPR045187">
    <property type="entry name" value="CcO_II"/>
</dbReference>
<dbReference type="SUPFAM" id="SSF49503">
    <property type="entry name" value="Cupredoxins"/>
    <property type="match status" value="1"/>
</dbReference>
<keyword evidence="5 15" id="KW-0679">Respiratory chain</keyword>
<comment type="cofactor">
    <cofactor evidence="1">
        <name>heme</name>
        <dbReference type="ChEBI" id="CHEBI:30413"/>
    </cofactor>
</comment>
<dbReference type="InterPro" id="IPR036257">
    <property type="entry name" value="Cyt_c_oxidase_su2_TM_sf"/>
</dbReference>
<keyword evidence="9 15" id="KW-0249">Electron transport</keyword>
<feature type="transmembrane region" description="Helical" evidence="18">
    <location>
        <begin position="71"/>
        <end position="92"/>
    </location>
</feature>
<dbReference type="GO" id="GO:0004129">
    <property type="term" value="F:cytochrome-c oxidase activity"/>
    <property type="evidence" value="ECO:0007669"/>
    <property type="project" value="UniProtKB-EC"/>
</dbReference>
<comment type="catalytic activity">
    <reaction evidence="14 16">
        <text>4 Fe(II)-[cytochrome c] + O2 + 8 H(+)(in) = 4 Fe(III)-[cytochrome c] + 2 H2O + 4 H(+)(out)</text>
        <dbReference type="Rhea" id="RHEA:11436"/>
        <dbReference type="Rhea" id="RHEA-COMP:10350"/>
        <dbReference type="Rhea" id="RHEA-COMP:14399"/>
        <dbReference type="ChEBI" id="CHEBI:15377"/>
        <dbReference type="ChEBI" id="CHEBI:15378"/>
        <dbReference type="ChEBI" id="CHEBI:15379"/>
        <dbReference type="ChEBI" id="CHEBI:29033"/>
        <dbReference type="ChEBI" id="CHEBI:29034"/>
        <dbReference type="EC" id="7.1.1.9"/>
    </reaction>
</comment>
<evidence type="ECO:0000256" key="2">
    <source>
        <dbReference type="ARBA" id="ARBA00004141"/>
    </source>
</evidence>
<dbReference type="InterPro" id="IPR034210">
    <property type="entry name" value="CcO_II_C"/>
</dbReference>
<keyword evidence="7 16" id="KW-0479">Metal-binding</keyword>
<dbReference type="Gene3D" id="2.60.40.420">
    <property type="entry name" value="Cupredoxins - blue copper proteins"/>
    <property type="match status" value="1"/>
</dbReference>
<comment type="subcellular location">
    <subcellularLocation>
        <location evidence="15">Cell membrane</location>
        <topology evidence="15">Multi-pass membrane protein</topology>
    </subcellularLocation>
    <subcellularLocation>
        <location evidence="2">Membrane</location>
        <topology evidence="2">Multi-pass membrane protein</topology>
    </subcellularLocation>
</comment>
<dbReference type="EC" id="7.1.1.9" evidence="16"/>
<evidence type="ECO:0000256" key="1">
    <source>
        <dbReference type="ARBA" id="ARBA00001971"/>
    </source>
</evidence>
<feature type="transmembrane region" description="Helical" evidence="18">
    <location>
        <begin position="113"/>
        <end position="135"/>
    </location>
</feature>
<dbReference type="PRINTS" id="PR01166">
    <property type="entry name" value="CYCOXIDASEII"/>
</dbReference>
<evidence type="ECO:0000256" key="12">
    <source>
        <dbReference type="ARBA" id="ARBA00023136"/>
    </source>
</evidence>
<organism evidence="22 23">
    <name type="scientific">Rhodovibrio salinarum</name>
    <dbReference type="NCBI Taxonomy" id="1087"/>
    <lineage>
        <taxon>Bacteria</taxon>
        <taxon>Pseudomonadati</taxon>
        <taxon>Pseudomonadota</taxon>
        <taxon>Alphaproteobacteria</taxon>
        <taxon>Rhodospirillales</taxon>
        <taxon>Rhodovibrionaceae</taxon>
        <taxon>Rhodovibrio</taxon>
    </lineage>
</organism>
<comment type="function">
    <text evidence="13 16">Subunits I and II form the functional core of the enzyme complex. Electrons originating in cytochrome c are transferred via heme a and Cu(A) to the binuclear center formed by heme a3 and Cu(B).</text>
</comment>
<dbReference type="PANTHER" id="PTHR22888">
    <property type="entry name" value="CYTOCHROME C OXIDASE, SUBUNIT II"/>
    <property type="match status" value="1"/>
</dbReference>
<dbReference type="GO" id="GO:0005886">
    <property type="term" value="C:plasma membrane"/>
    <property type="evidence" value="ECO:0007669"/>
    <property type="project" value="UniProtKB-SubCell"/>
</dbReference>
<reference evidence="22" key="2">
    <citation type="journal article" date="2020" name="Microorganisms">
        <title>Osmotic Adaptation and Compatible Solute Biosynthesis of Phototrophic Bacteria as Revealed from Genome Analyses.</title>
        <authorList>
            <person name="Imhoff J.F."/>
            <person name="Rahn T."/>
            <person name="Kunzel S."/>
            <person name="Keller A."/>
            <person name="Neulinger S.C."/>
        </authorList>
    </citation>
    <scope>NUCLEOTIDE SEQUENCE</scope>
    <source>
        <strain evidence="22">DSM 9154</strain>
    </source>
</reference>
<evidence type="ECO:0000256" key="7">
    <source>
        <dbReference type="ARBA" id="ARBA00022723"/>
    </source>
</evidence>
<dbReference type="Pfam" id="PF02790">
    <property type="entry name" value="COX2_TM"/>
    <property type="match status" value="1"/>
</dbReference>
<dbReference type="CDD" id="cd13912">
    <property type="entry name" value="CcO_II_C"/>
    <property type="match status" value="1"/>
</dbReference>
<evidence type="ECO:0000256" key="3">
    <source>
        <dbReference type="ARBA" id="ARBA00007866"/>
    </source>
</evidence>
<protein>
    <recommendedName>
        <fullName evidence="16">Cytochrome c oxidase subunit 2</fullName>
        <ecNumber evidence="16">7.1.1.9</ecNumber>
    </recommendedName>
</protein>
<keyword evidence="19" id="KW-0732">Signal</keyword>
<dbReference type="SUPFAM" id="SSF81464">
    <property type="entry name" value="Cytochrome c oxidase subunit II-like, transmembrane region"/>
    <property type="match status" value="1"/>
</dbReference>
<dbReference type="PROSITE" id="PS50857">
    <property type="entry name" value="COX2_CUA"/>
    <property type="match status" value="1"/>
</dbReference>
<gene>
    <name evidence="22" type="primary">coxB</name>
    <name evidence="22" type="ORF">CKO21_05600</name>
</gene>
<evidence type="ECO:0000256" key="5">
    <source>
        <dbReference type="ARBA" id="ARBA00022660"/>
    </source>
</evidence>
<comment type="caution">
    <text evidence="22">The sequence shown here is derived from an EMBL/GenBank/DDBJ whole genome shotgun (WGS) entry which is preliminary data.</text>
</comment>
<evidence type="ECO:0000256" key="6">
    <source>
        <dbReference type="ARBA" id="ARBA00022692"/>
    </source>
</evidence>
<dbReference type="GO" id="GO:0042773">
    <property type="term" value="P:ATP synthesis coupled electron transport"/>
    <property type="evidence" value="ECO:0007669"/>
    <property type="project" value="TreeGrafter"/>
</dbReference>
<evidence type="ECO:0000256" key="16">
    <source>
        <dbReference type="RuleBase" id="RU004024"/>
    </source>
</evidence>
<evidence type="ECO:0000256" key="11">
    <source>
        <dbReference type="ARBA" id="ARBA00023008"/>
    </source>
</evidence>
<keyword evidence="8" id="KW-1278">Translocase</keyword>
<keyword evidence="10 18" id="KW-1133">Transmembrane helix</keyword>
<dbReference type="PROSITE" id="PS00078">
    <property type="entry name" value="COX2"/>
    <property type="match status" value="1"/>
</dbReference>
<dbReference type="PANTHER" id="PTHR22888:SF9">
    <property type="entry name" value="CYTOCHROME C OXIDASE SUBUNIT 2"/>
    <property type="match status" value="1"/>
</dbReference>
<evidence type="ECO:0000256" key="17">
    <source>
        <dbReference type="SAM" id="MobiDB-lite"/>
    </source>
</evidence>
<dbReference type="GO" id="GO:0016491">
    <property type="term" value="F:oxidoreductase activity"/>
    <property type="evidence" value="ECO:0007669"/>
    <property type="project" value="InterPro"/>
</dbReference>
<keyword evidence="12 18" id="KW-0472">Membrane</keyword>
<evidence type="ECO:0000259" key="21">
    <source>
        <dbReference type="PROSITE" id="PS50999"/>
    </source>
</evidence>
<dbReference type="InterPro" id="IPR008972">
    <property type="entry name" value="Cupredoxin"/>
</dbReference>
<keyword evidence="6 15" id="KW-0812">Transmembrane</keyword>
<feature type="chain" id="PRO_5037970709" description="Cytochrome c oxidase subunit 2" evidence="19">
    <location>
        <begin position="37"/>
        <end position="298"/>
    </location>
</feature>
<evidence type="ECO:0000256" key="13">
    <source>
        <dbReference type="ARBA" id="ARBA00024688"/>
    </source>
</evidence>
<evidence type="ECO:0000313" key="22">
    <source>
        <dbReference type="EMBL" id="MBK1696715.1"/>
    </source>
</evidence>
<evidence type="ECO:0000256" key="19">
    <source>
        <dbReference type="SAM" id="SignalP"/>
    </source>
</evidence>
<dbReference type="EMBL" id="NRRE01000020">
    <property type="protein sequence ID" value="MBK1696715.1"/>
    <property type="molecule type" value="Genomic_DNA"/>
</dbReference>
<feature type="domain" description="Cytochrome oxidase subunit II transmembrane region profile" evidence="21">
    <location>
        <begin position="46"/>
        <end position="141"/>
    </location>
</feature>
<reference evidence="22" key="1">
    <citation type="submission" date="2017-08" db="EMBL/GenBank/DDBJ databases">
        <authorList>
            <person name="Imhoff J.F."/>
            <person name="Rahn T."/>
            <person name="Kuenzel S."/>
            <person name="Neulinger S.C."/>
        </authorList>
    </citation>
    <scope>NUCLEOTIDE SEQUENCE</scope>
    <source>
        <strain evidence="22">DSM 9154</strain>
    </source>
</reference>
<dbReference type="Pfam" id="PF00116">
    <property type="entry name" value="COX2"/>
    <property type="match status" value="1"/>
</dbReference>
<keyword evidence="23" id="KW-1185">Reference proteome</keyword>
<evidence type="ECO:0000256" key="4">
    <source>
        <dbReference type="ARBA" id="ARBA00022448"/>
    </source>
</evidence>
<dbReference type="AlphaFoldDB" id="A0A934UZT1"/>
<evidence type="ECO:0000313" key="23">
    <source>
        <dbReference type="Proteomes" id="UP000778970"/>
    </source>
</evidence>
<dbReference type="Proteomes" id="UP000778970">
    <property type="component" value="Unassembled WGS sequence"/>
</dbReference>
<dbReference type="FunFam" id="2.60.40.420:FF:000001">
    <property type="entry name" value="Cytochrome c oxidase subunit 2"/>
    <property type="match status" value="1"/>
</dbReference>
<evidence type="ECO:0000256" key="8">
    <source>
        <dbReference type="ARBA" id="ARBA00022967"/>
    </source>
</evidence>
<dbReference type="InterPro" id="IPR002429">
    <property type="entry name" value="CcO_II-like_C"/>
</dbReference>
<dbReference type="Gene3D" id="1.10.287.90">
    <property type="match status" value="1"/>
</dbReference>
<comment type="cofactor">
    <cofactor evidence="16">
        <name>Cu cation</name>
        <dbReference type="ChEBI" id="CHEBI:23378"/>
    </cofactor>
    <text evidence="16">Binds a copper A center.</text>
</comment>
<evidence type="ECO:0000256" key="18">
    <source>
        <dbReference type="SAM" id="Phobius"/>
    </source>
</evidence>
<dbReference type="NCBIfam" id="TIGR02866">
    <property type="entry name" value="CoxB"/>
    <property type="match status" value="1"/>
</dbReference>
<evidence type="ECO:0000256" key="9">
    <source>
        <dbReference type="ARBA" id="ARBA00022982"/>
    </source>
</evidence>
<keyword evidence="4 15" id="KW-0813">Transport</keyword>
<dbReference type="InterPro" id="IPR014222">
    <property type="entry name" value="Cyt_c_oxidase_su2"/>
</dbReference>
<evidence type="ECO:0000256" key="10">
    <source>
        <dbReference type="ARBA" id="ARBA00022989"/>
    </source>
</evidence>
<dbReference type="PROSITE" id="PS50999">
    <property type="entry name" value="COX2_TM"/>
    <property type="match status" value="1"/>
</dbReference>
<dbReference type="RefSeq" id="WP_081728347.1">
    <property type="nucleotide sequence ID" value="NZ_NRRE01000020.1"/>
</dbReference>
<keyword evidence="11 16" id="KW-0186">Copper</keyword>
<sequence length="298" mass="32811">MTRFNGIAQRFASKAQAGASALAGTAGLLLAAPAAAQDSAPKVKGAPENWQLGLQDAATPVMEEIQDFHNLLLVICTLIVVLVLALMLYTGWRFHEKRNATPSKTTHNTVIEVIWTAVPVIILVIIAIPSFKLLYYEDQVVDAEMTIKATGRQWYWSYEYPDNGGISFDAFMVEDSDIDPSEGELRQLSTNQAVVLPVDTNVRILITSSDVLHSFAMPSMGVKRDAVPGQLNETWVRIQEEGIYYGQCSELCGVRHNSMPIEIKAVSKEEFEQWVGTMQAQQGIPSDDQPQLADAKAN</sequence>
<dbReference type="InterPro" id="IPR011759">
    <property type="entry name" value="Cyt_c_oxidase_su2_TM_dom"/>
</dbReference>
<evidence type="ECO:0000259" key="20">
    <source>
        <dbReference type="PROSITE" id="PS50857"/>
    </source>
</evidence>
<feature type="signal peptide" evidence="19">
    <location>
        <begin position="1"/>
        <end position="36"/>
    </location>
</feature>
<proteinExistence type="inferred from homology"/>
<dbReference type="GO" id="GO:0005507">
    <property type="term" value="F:copper ion binding"/>
    <property type="evidence" value="ECO:0007669"/>
    <property type="project" value="InterPro"/>
</dbReference>
<name>A0A934UZT1_9PROT</name>